<dbReference type="CDD" id="cd03349">
    <property type="entry name" value="LbH_XAT"/>
    <property type="match status" value="1"/>
</dbReference>
<dbReference type="PROSITE" id="PS00101">
    <property type="entry name" value="HEXAPEP_TRANSFERASES"/>
    <property type="match status" value="1"/>
</dbReference>
<dbReference type="SUPFAM" id="SSF51161">
    <property type="entry name" value="Trimeric LpxA-like enzymes"/>
    <property type="match status" value="1"/>
</dbReference>
<dbReference type="InterPro" id="IPR018357">
    <property type="entry name" value="Hexapep_transf_CS"/>
</dbReference>
<dbReference type="Gene3D" id="2.160.10.10">
    <property type="entry name" value="Hexapeptide repeat proteins"/>
    <property type="match status" value="1"/>
</dbReference>
<proteinExistence type="inferred from homology"/>
<dbReference type="PANTHER" id="PTHR43300:SF11">
    <property type="entry name" value="ACETYLTRANSFERASE RV3034C-RELATED"/>
    <property type="match status" value="1"/>
</dbReference>
<reference evidence="5 6" key="1">
    <citation type="submission" date="2024-04" db="EMBL/GenBank/DDBJ databases">
        <title>Draft genome sequence of Pseudophaeobacter arcticus NBRC 116598.</title>
        <authorList>
            <person name="Miyakawa T."/>
            <person name="Kusuya Y."/>
            <person name="Miura T."/>
        </authorList>
    </citation>
    <scope>NUCLEOTIDE SEQUENCE [LARGE SCALE GENOMIC DNA]</scope>
    <source>
        <strain evidence="5 6">SU-CL00105</strain>
    </source>
</reference>
<keyword evidence="3" id="KW-0677">Repeat</keyword>
<evidence type="ECO:0000256" key="1">
    <source>
        <dbReference type="ARBA" id="ARBA00007274"/>
    </source>
</evidence>
<evidence type="ECO:0000256" key="2">
    <source>
        <dbReference type="ARBA" id="ARBA00022679"/>
    </source>
</evidence>
<comment type="similarity">
    <text evidence="1">Belongs to the transferase hexapeptide repeat family.</text>
</comment>
<dbReference type="PANTHER" id="PTHR43300">
    <property type="entry name" value="ACETYLTRANSFERASE"/>
    <property type="match status" value="1"/>
</dbReference>
<protein>
    <submittedName>
        <fullName evidence="5">CatB-related O-acetyltransferase</fullName>
    </submittedName>
</protein>
<comment type="caution">
    <text evidence="5">The sequence shown here is derived from an EMBL/GenBank/DDBJ whole genome shotgun (WGS) entry which is preliminary data.</text>
</comment>
<organism evidence="5 6">
    <name type="scientific">Pseudophaeobacter arcticus</name>
    <dbReference type="NCBI Taxonomy" id="385492"/>
    <lineage>
        <taxon>Bacteria</taxon>
        <taxon>Pseudomonadati</taxon>
        <taxon>Pseudomonadota</taxon>
        <taxon>Alphaproteobacteria</taxon>
        <taxon>Rhodobacterales</taxon>
        <taxon>Paracoccaceae</taxon>
        <taxon>Pseudophaeobacter</taxon>
    </lineage>
</organism>
<evidence type="ECO:0000313" key="5">
    <source>
        <dbReference type="EMBL" id="GAA6197117.1"/>
    </source>
</evidence>
<accession>A0ABQ0AMN9</accession>
<dbReference type="InterPro" id="IPR011004">
    <property type="entry name" value="Trimer_LpxA-like_sf"/>
</dbReference>
<keyword evidence="6" id="KW-1185">Reference proteome</keyword>
<sequence length="195" mass="21135">MITETPIGNGKAVIGRFTLGCDDITFHNTGEGTNVAIGSFCSIAEEVKIILGGQHKINRIASFPVEQFFQDEHVPEDNQRDMDVIIGNDVWIGHGATIMPGVKIADGAVIAANATVFKDIGPFEIWGGNPATFQRKRFDDDMIAALQDLAWWNLPEELIEGMAPLLSTVPTLELVAELKTIVNDLVVFEGDEAAA</sequence>
<gene>
    <name evidence="5" type="ORF">NBRC116598_25610</name>
</gene>
<name>A0ABQ0AMN9_9RHOB</name>
<evidence type="ECO:0000256" key="4">
    <source>
        <dbReference type="ARBA" id="ARBA00023315"/>
    </source>
</evidence>
<dbReference type="InterPro" id="IPR001451">
    <property type="entry name" value="Hexapep"/>
</dbReference>
<dbReference type="EMBL" id="BAABWU010000009">
    <property type="protein sequence ID" value="GAA6197117.1"/>
    <property type="molecule type" value="Genomic_DNA"/>
</dbReference>
<evidence type="ECO:0000256" key="3">
    <source>
        <dbReference type="ARBA" id="ARBA00022737"/>
    </source>
</evidence>
<evidence type="ECO:0000313" key="6">
    <source>
        <dbReference type="Proteomes" id="UP001441944"/>
    </source>
</evidence>
<keyword evidence="4" id="KW-0012">Acyltransferase</keyword>
<keyword evidence="2" id="KW-0808">Transferase</keyword>
<dbReference type="RefSeq" id="WP_353400666.1">
    <property type="nucleotide sequence ID" value="NZ_BAABWU010000009.1"/>
</dbReference>
<dbReference type="InterPro" id="IPR050179">
    <property type="entry name" value="Trans_hexapeptide_repeat"/>
</dbReference>
<dbReference type="Proteomes" id="UP001441944">
    <property type="component" value="Unassembled WGS sequence"/>
</dbReference>
<dbReference type="Pfam" id="PF00132">
    <property type="entry name" value="Hexapep"/>
    <property type="match status" value="1"/>
</dbReference>